<dbReference type="GO" id="GO:0004497">
    <property type="term" value="F:monooxygenase activity"/>
    <property type="evidence" value="ECO:0007669"/>
    <property type="project" value="UniProtKB-KW"/>
</dbReference>
<dbReference type="GO" id="GO:0016705">
    <property type="term" value="F:oxidoreductase activity, acting on paired donors, with incorporation or reduction of molecular oxygen"/>
    <property type="evidence" value="ECO:0007669"/>
    <property type="project" value="InterPro"/>
</dbReference>
<evidence type="ECO:0000256" key="3">
    <source>
        <dbReference type="ARBA" id="ARBA00022617"/>
    </source>
</evidence>
<reference evidence="9 10" key="1">
    <citation type="submission" date="2015-09" db="EMBL/GenBank/DDBJ databases">
        <title>Host preference determinants of Valsa canker pathogens revealed by comparative genomics.</title>
        <authorList>
            <person name="Yin Z."/>
            <person name="Huang L."/>
        </authorList>
    </citation>
    <scope>NUCLEOTIDE SEQUENCE [LARGE SCALE GENOMIC DNA]</scope>
    <source>
        <strain evidence="9 10">SXYLt</strain>
    </source>
</reference>
<evidence type="ECO:0000256" key="8">
    <source>
        <dbReference type="PIRSR" id="PIRSR602401-1"/>
    </source>
</evidence>
<feature type="binding site" description="axial binding residue" evidence="8">
    <location>
        <position position="362"/>
    </location>
    <ligand>
        <name>heme</name>
        <dbReference type="ChEBI" id="CHEBI:30413"/>
    </ligand>
    <ligandPart>
        <name>Fe</name>
        <dbReference type="ChEBI" id="CHEBI:18248"/>
    </ligandPart>
</feature>
<comment type="cofactor">
    <cofactor evidence="1 8">
        <name>heme</name>
        <dbReference type="ChEBI" id="CHEBI:30413"/>
    </cofactor>
</comment>
<dbReference type="InParanoid" id="A0A423X745"/>
<dbReference type="OrthoDB" id="1470350at2759"/>
<dbReference type="PANTHER" id="PTHR24305">
    <property type="entry name" value="CYTOCHROME P450"/>
    <property type="match status" value="1"/>
</dbReference>
<keyword evidence="3 8" id="KW-0349">Heme</keyword>
<protein>
    <submittedName>
        <fullName evidence="9">Uncharacterized protein</fullName>
    </submittedName>
</protein>
<dbReference type="STRING" id="1230097.A0A423X745"/>
<dbReference type="Gene3D" id="1.10.630.10">
    <property type="entry name" value="Cytochrome P450"/>
    <property type="match status" value="1"/>
</dbReference>
<dbReference type="AlphaFoldDB" id="A0A423X745"/>
<evidence type="ECO:0000256" key="7">
    <source>
        <dbReference type="ARBA" id="ARBA00023033"/>
    </source>
</evidence>
<dbReference type="InterPro" id="IPR001128">
    <property type="entry name" value="Cyt_P450"/>
</dbReference>
<evidence type="ECO:0000256" key="1">
    <source>
        <dbReference type="ARBA" id="ARBA00001971"/>
    </source>
</evidence>
<dbReference type="Proteomes" id="UP000285146">
    <property type="component" value="Unassembled WGS sequence"/>
</dbReference>
<keyword evidence="6 8" id="KW-0408">Iron</keyword>
<dbReference type="InterPro" id="IPR050121">
    <property type="entry name" value="Cytochrome_P450_monoxygenase"/>
</dbReference>
<dbReference type="EMBL" id="LKEB01000025">
    <property type="protein sequence ID" value="ROW11831.1"/>
    <property type="molecule type" value="Genomic_DNA"/>
</dbReference>
<accession>A0A423X745</accession>
<evidence type="ECO:0000313" key="9">
    <source>
        <dbReference type="EMBL" id="ROW11831.1"/>
    </source>
</evidence>
<keyword evidence="4 8" id="KW-0479">Metal-binding</keyword>
<comment type="similarity">
    <text evidence="2">Belongs to the cytochrome P450 family.</text>
</comment>
<evidence type="ECO:0000256" key="6">
    <source>
        <dbReference type="ARBA" id="ARBA00023004"/>
    </source>
</evidence>
<organism evidence="9 10">
    <name type="scientific">Cytospora leucostoma</name>
    <dbReference type="NCBI Taxonomy" id="1230097"/>
    <lineage>
        <taxon>Eukaryota</taxon>
        <taxon>Fungi</taxon>
        <taxon>Dikarya</taxon>
        <taxon>Ascomycota</taxon>
        <taxon>Pezizomycotina</taxon>
        <taxon>Sordariomycetes</taxon>
        <taxon>Sordariomycetidae</taxon>
        <taxon>Diaporthales</taxon>
        <taxon>Cytosporaceae</taxon>
        <taxon>Cytospora</taxon>
    </lineage>
</organism>
<gene>
    <name evidence="9" type="ORF">VPNG_04908</name>
</gene>
<keyword evidence="5" id="KW-0560">Oxidoreductase</keyword>
<comment type="caution">
    <text evidence="9">The sequence shown here is derived from an EMBL/GenBank/DDBJ whole genome shotgun (WGS) entry which is preliminary data.</text>
</comment>
<dbReference type="SUPFAM" id="SSF48264">
    <property type="entry name" value="Cytochrome P450"/>
    <property type="match status" value="1"/>
</dbReference>
<evidence type="ECO:0000313" key="10">
    <source>
        <dbReference type="Proteomes" id="UP000285146"/>
    </source>
</evidence>
<evidence type="ECO:0000256" key="5">
    <source>
        <dbReference type="ARBA" id="ARBA00023002"/>
    </source>
</evidence>
<dbReference type="Pfam" id="PF00067">
    <property type="entry name" value="p450"/>
    <property type="match status" value="1"/>
</dbReference>
<name>A0A423X745_9PEZI</name>
<dbReference type="PRINTS" id="PR00463">
    <property type="entry name" value="EP450I"/>
</dbReference>
<keyword evidence="10" id="KW-1185">Reference proteome</keyword>
<dbReference type="GO" id="GO:0005506">
    <property type="term" value="F:iron ion binding"/>
    <property type="evidence" value="ECO:0007669"/>
    <property type="project" value="InterPro"/>
</dbReference>
<dbReference type="PANTHER" id="PTHR24305:SF237">
    <property type="entry name" value="CYTOCHROME P450 MONOOXYGENASE ATNE-RELATED"/>
    <property type="match status" value="1"/>
</dbReference>
<proteinExistence type="inferred from homology"/>
<keyword evidence="7" id="KW-0503">Monooxygenase</keyword>
<dbReference type="GO" id="GO:0020037">
    <property type="term" value="F:heme binding"/>
    <property type="evidence" value="ECO:0007669"/>
    <property type="project" value="InterPro"/>
</dbReference>
<evidence type="ECO:0000256" key="4">
    <source>
        <dbReference type="ARBA" id="ARBA00022723"/>
    </source>
</evidence>
<sequence length="435" mass="48896">MLAIYGHGKPFRKSKGYETMIPIPDGWSTMTSIDKTLHHNLRRVFRLGVGAEALATFEPAVIRNLKVYFSQLTKVIDGEGWSPSANMRKWNLYLGFDTMADFGLGLKTDLLRSPARDFVFPALHIHEKKMGLWEQLPVLNDLGIGNMASHLLLQFSPNAKLFANWYQTFLEQAIAKNTREPHGIFGPVIQSGEGLLDKPGHNQAQMIGEGAFSTFSSADAYSIMLSGFLHYLSHYPHVYKKLATEIRSTFLPGEEIVWGPKLESILYLRAVMDEIMRLLPPACGVHWRQCERLGVGIGPDEFPLPIGCDVGMSLFSIFRDGRIFRDPVRFWPERWMAGTLPEAELNLAKKMFTPFLLGPRNCAGSHVAIRIASIAFAYVLVNYEFQLGPQSIKASSHIWTNTPQESGAESDLLFESHYSIAGWETGPFIKFRARA</sequence>
<dbReference type="InterPro" id="IPR036396">
    <property type="entry name" value="Cyt_P450_sf"/>
</dbReference>
<evidence type="ECO:0000256" key="2">
    <source>
        <dbReference type="ARBA" id="ARBA00010617"/>
    </source>
</evidence>
<dbReference type="InterPro" id="IPR002401">
    <property type="entry name" value="Cyt_P450_E_grp-I"/>
</dbReference>